<dbReference type="PANTHER" id="PTHR43227">
    <property type="entry name" value="BLL4140 PROTEIN"/>
    <property type="match status" value="1"/>
</dbReference>
<sequence length="129" mass="15119">MASNRPAKRKRRIWQSVRPYVMIGPAMIGIITFVIYPMLYLIYLSFYKYNLMNKDKSKFIGFDNFTQIFSREDFYKSLGNTVVYTVGVVTLTMAISLLIAVWISKKRDSTRSCKPAFLRRISFPSYRSL</sequence>
<feature type="transmembrane region" description="Helical" evidence="7">
    <location>
        <begin position="82"/>
        <end position="104"/>
    </location>
</feature>
<evidence type="ECO:0000256" key="1">
    <source>
        <dbReference type="ARBA" id="ARBA00004651"/>
    </source>
</evidence>
<organism evidence="8 9">
    <name type="scientific">Paenibacillus cisolokensis</name>
    <dbReference type="NCBI Taxonomy" id="1658519"/>
    <lineage>
        <taxon>Bacteria</taxon>
        <taxon>Bacillati</taxon>
        <taxon>Bacillota</taxon>
        <taxon>Bacilli</taxon>
        <taxon>Bacillales</taxon>
        <taxon>Paenibacillaceae</taxon>
        <taxon>Paenibacillus</taxon>
    </lineage>
</organism>
<evidence type="ECO:0000256" key="4">
    <source>
        <dbReference type="ARBA" id="ARBA00022692"/>
    </source>
</evidence>
<evidence type="ECO:0000313" key="9">
    <source>
        <dbReference type="Proteomes" id="UP000680304"/>
    </source>
</evidence>
<keyword evidence="3" id="KW-1003">Cell membrane</keyword>
<evidence type="ECO:0000256" key="3">
    <source>
        <dbReference type="ARBA" id="ARBA00022475"/>
    </source>
</evidence>
<accession>A0ABQ4N8G0</accession>
<dbReference type="PANTHER" id="PTHR43227:SF8">
    <property type="entry name" value="DIACETYLCHITOBIOSE UPTAKE SYSTEM PERMEASE PROTEIN DASB"/>
    <property type="match status" value="1"/>
</dbReference>
<comment type="subcellular location">
    <subcellularLocation>
        <location evidence="1">Cell membrane</location>
        <topology evidence="1">Multi-pass membrane protein</topology>
    </subcellularLocation>
</comment>
<keyword evidence="4 7" id="KW-0812">Transmembrane</keyword>
<dbReference type="InterPro" id="IPR050809">
    <property type="entry name" value="UgpAE/MalFG_permease"/>
</dbReference>
<keyword evidence="9" id="KW-1185">Reference proteome</keyword>
<proteinExistence type="predicted"/>
<comment type="caution">
    <text evidence="8">The sequence shown here is derived from an EMBL/GenBank/DDBJ whole genome shotgun (WGS) entry which is preliminary data.</text>
</comment>
<evidence type="ECO:0000256" key="2">
    <source>
        <dbReference type="ARBA" id="ARBA00022448"/>
    </source>
</evidence>
<keyword evidence="5 7" id="KW-1133">Transmembrane helix</keyword>
<keyword evidence="2" id="KW-0813">Transport</keyword>
<keyword evidence="6 7" id="KW-0472">Membrane</keyword>
<evidence type="ECO:0000256" key="7">
    <source>
        <dbReference type="SAM" id="Phobius"/>
    </source>
</evidence>
<protein>
    <recommendedName>
        <fullName evidence="10">ABC transmembrane type-1 domain-containing protein</fullName>
    </recommendedName>
</protein>
<evidence type="ECO:0000256" key="5">
    <source>
        <dbReference type="ARBA" id="ARBA00022989"/>
    </source>
</evidence>
<name>A0ABQ4N8G0_9BACL</name>
<dbReference type="SUPFAM" id="SSF161098">
    <property type="entry name" value="MetI-like"/>
    <property type="match status" value="1"/>
</dbReference>
<evidence type="ECO:0000313" key="8">
    <source>
        <dbReference type="EMBL" id="GIQ64482.1"/>
    </source>
</evidence>
<dbReference type="Gene3D" id="1.10.3720.10">
    <property type="entry name" value="MetI-like"/>
    <property type="match status" value="1"/>
</dbReference>
<feature type="transmembrane region" description="Helical" evidence="7">
    <location>
        <begin position="20"/>
        <end position="43"/>
    </location>
</feature>
<gene>
    <name evidence="8" type="ORF">PACILC2_30500</name>
</gene>
<evidence type="ECO:0000256" key="6">
    <source>
        <dbReference type="ARBA" id="ARBA00023136"/>
    </source>
</evidence>
<dbReference type="InterPro" id="IPR035906">
    <property type="entry name" value="MetI-like_sf"/>
</dbReference>
<evidence type="ECO:0008006" key="10">
    <source>
        <dbReference type="Google" id="ProtNLM"/>
    </source>
</evidence>
<dbReference type="EMBL" id="BOVJ01000097">
    <property type="protein sequence ID" value="GIQ64482.1"/>
    <property type="molecule type" value="Genomic_DNA"/>
</dbReference>
<dbReference type="Proteomes" id="UP000680304">
    <property type="component" value="Unassembled WGS sequence"/>
</dbReference>
<reference evidence="8 9" key="1">
    <citation type="submission" date="2021-04" db="EMBL/GenBank/DDBJ databases">
        <title>Draft genome sequence of Paenibacillus cisolokensis, LC2-13A.</title>
        <authorList>
            <person name="Uke A."/>
            <person name="Chhe C."/>
            <person name="Baramee S."/>
            <person name="Kosugi A."/>
        </authorList>
    </citation>
    <scope>NUCLEOTIDE SEQUENCE [LARGE SCALE GENOMIC DNA]</scope>
    <source>
        <strain evidence="8 9">LC2-13A</strain>
    </source>
</reference>